<organism evidence="2 3">
    <name type="scientific">Sorangium cellulosum</name>
    <name type="common">Polyangium cellulosum</name>
    <dbReference type="NCBI Taxonomy" id="56"/>
    <lineage>
        <taxon>Bacteria</taxon>
        <taxon>Pseudomonadati</taxon>
        <taxon>Myxococcota</taxon>
        <taxon>Polyangia</taxon>
        <taxon>Polyangiales</taxon>
        <taxon>Polyangiaceae</taxon>
        <taxon>Sorangium</taxon>
    </lineage>
</organism>
<proteinExistence type="predicted"/>
<dbReference type="AlphaFoldDB" id="A0A150QS76"/>
<evidence type="ECO:0000313" key="3">
    <source>
        <dbReference type="Proteomes" id="UP000075260"/>
    </source>
</evidence>
<comment type="caution">
    <text evidence="2">The sequence shown here is derived from an EMBL/GenBank/DDBJ whole genome shotgun (WGS) entry which is preliminary data.</text>
</comment>
<feature type="region of interest" description="Disordered" evidence="1">
    <location>
        <begin position="567"/>
        <end position="587"/>
    </location>
</feature>
<dbReference type="EMBL" id="JEMA01000372">
    <property type="protein sequence ID" value="KYF70831.1"/>
    <property type="molecule type" value="Genomic_DNA"/>
</dbReference>
<dbReference type="Proteomes" id="UP000075260">
    <property type="component" value="Unassembled WGS sequence"/>
</dbReference>
<name>A0A150QS76_SORCE</name>
<gene>
    <name evidence="2" type="ORF">BE15_30435</name>
</gene>
<accession>A0A150QS76</accession>
<evidence type="ECO:0000256" key="1">
    <source>
        <dbReference type="SAM" id="MobiDB-lite"/>
    </source>
</evidence>
<sequence length="1004" mass="109938">MAHTFPHLVCWHDRARAEVMNTIALDVRPSVFRATHHPSPLRLRGAVEGRFDVLAEGDYIEGFLAPAAPHAFDVAVGDSGTGKSHFVRWIYEELRRRDPAGRRYRVVLVPRSSANLADVVRRILEGFDGEIARGLRQELEGAQNLSLAGAKTRVLDEFAYVLEHERAHIAPPGRQLDDLEREVLDALPSLLHAPPLREELLKRSEGAVERIAQHVLGTRERVEEEGLDLAWKRGDLAFTQRAIDRAQGAGDLAAQFPEDPALADLATGFLNRARAVALPRLIRLRRGDLIRALAEVRRSIGGGRDLVLLIEDLSVTEGLDAELIEALLVRPSEGGGALCKLRSVVGVTNDDFARMRDNVKEGRIRQVVYFNVPVGDDEAHAFSAEDLARFAAGYLNATRHDMDALDAWAARAAHDEPLPSPCDDCRAQRDCHLAFGSVDGRGLYPLSRESLVRLYRAVAGADARSRAFNPRLLVGRVLNRVLDDAEHAIPAQNHPSEELRNTFGLQLVGDQTTRQIRNQLRDQSKVERLVRLIEMYSPLPQAEKPPLDPGIAAAFEVTGVQFLTEASIPSGPAKSPKLPSTRPPPPPKVDPFAAWFNGAPVDDTHLNAWRTAIVDAVKAWIDWDAERLALARSKLRAQDIWIDGQVTKMRGTPILSVTRSPEAAGALRLLTGYIPATTESEYDDGLLNVRAVMPQWADAVRAGLSRFVTELGAVSPAQVAASVLAVGAMIRGAVGRDASPSVLLAAALERWPDKGEEGRSPEWKALWGAYTTSKRALEAREYLADLLACSKGGAMGTIIDPTPVLPALDYVRQYAKPVALPPEAARWDVFKGVYDLAREVALHLDHAIAAERVAAEVWLNEIRTLVDVSAPKKALTAVDMALETAFQHDAFDAKGHSKIRERLKEVRADAIKSNAQHAETARSATSDFERLVALGKLDREKMALNLELLREADVSVRASSEKTEIKINALTGGDLHEFEQDIGALLGRLATALGGLAGEREVES</sequence>
<protein>
    <submittedName>
        <fullName evidence="2">Uncharacterized protein</fullName>
    </submittedName>
</protein>
<reference evidence="2 3" key="1">
    <citation type="submission" date="2014-02" db="EMBL/GenBank/DDBJ databases">
        <title>The small core and large imbalanced accessory genome model reveals a collaborative survival strategy of Sorangium cellulosum strains in nature.</title>
        <authorList>
            <person name="Han K."/>
            <person name="Peng R."/>
            <person name="Blom J."/>
            <person name="Li Y.-Z."/>
        </authorList>
    </citation>
    <scope>NUCLEOTIDE SEQUENCE [LARGE SCALE GENOMIC DNA]</scope>
    <source>
        <strain evidence="2 3">So0008-312</strain>
    </source>
</reference>
<dbReference type="RefSeq" id="WP_061607375.1">
    <property type="nucleotide sequence ID" value="NZ_JEMA01000372.1"/>
</dbReference>
<evidence type="ECO:0000313" key="2">
    <source>
        <dbReference type="EMBL" id="KYF70831.1"/>
    </source>
</evidence>
<dbReference type="OrthoDB" id="5488925at2"/>